<dbReference type="Proteomes" id="UP001319870">
    <property type="component" value="Unassembled WGS sequence"/>
</dbReference>
<organism evidence="2 3">
    <name type="scientific">Isoptericola luteus</name>
    <dbReference type="NCBI Taxonomy" id="2879484"/>
    <lineage>
        <taxon>Bacteria</taxon>
        <taxon>Bacillati</taxon>
        <taxon>Actinomycetota</taxon>
        <taxon>Actinomycetes</taxon>
        <taxon>Micrococcales</taxon>
        <taxon>Promicromonosporaceae</taxon>
        <taxon>Isoptericola</taxon>
    </lineage>
</organism>
<dbReference type="GO" id="GO:0016787">
    <property type="term" value="F:hydrolase activity"/>
    <property type="evidence" value="ECO:0007669"/>
    <property type="project" value="UniProtKB-KW"/>
</dbReference>
<dbReference type="PRINTS" id="PR00111">
    <property type="entry name" value="ABHYDROLASE"/>
</dbReference>
<reference evidence="2 3" key="1">
    <citation type="submission" date="2021-09" db="EMBL/GenBank/DDBJ databases">
        <title>Isoptericola luteus sp. nov., a novel bacterium isolated from Harbin, the capital city of Heilongjiang province.</title>
        <authorList>
            <person name="Li J."/>
        </authorList>
    </citation>
    <scope>NUCLEOTIDE SEQUENCE [LARGE SCALE GENOMIC DNA]</scope>
    <source>
        <strain evidence="2 3">NEAU-Y5</strain>
    </source>
</reference>
<name>A0ABS7ZHL2_9MICO</name>
<dbReference type="InterPro" id="IPR029058">
    <property type="entry name" value="AB_hydrolase_fold"/>
</dbReference>
<keyword evidence="2" id="KW-0378">Hydrolase</keyword>
<evidence type="ECO:0000313" key="3">
    <source>
        <dbReference type="Proteomes" id="UP001319870"/>
    </source>
</evidence>
<sequence>MTTTSAALATYPLHDGAGIPLVLLHGFPLDHRMWAAAAQALPAGVRAIGVDLPGQGHSELGGMPPRLEDAADAVHATLRDQGEGNAVVVGLSMGGYVALALAERHPGFVVGLGLVDTRSTADTAAARDHRRRIADTVTETQTLDAVLGMPATLLGRTSVTQRRNLFPTLESWIRGQSPAGVAWAQRAMAARPDRTEVVRRFDGPVAVVVGAEDEVAPLVEAEHMVHAAKDGALTVVPQVGHMSAVEDPATVAAALALLHRRVSERAAPPRWPWQR</sequence>
<dbReference type="InterPro" id="IPR000073">
    <property type="entry name" value="AB_hydrolase_1"/>
</dbReference>
<dbReference type="InterPro" id="IPR050266">
    <property type="entry name" value="AB_hydrolase_sf"/>
</dbReference>
<dbReference type="RefSeq" id="WP_225565548.1">
    <property type="nucleotide sequence ID" value="NZ_JAIXCQ010000006.1"/>
</dbReference>
<accession>A0ABS7ZHL2</accession>
<dbReference type="Pfam" id="PF12697">
    <property type="entry name" value="Abhydrolase_6"/>
    <property type="match status" value="1"/>
</dbReference>
<proteinExistence type="predicted"/>
<evidence type="ECO:0000313" key="2">
    <source>
        <dbReference type="EMBL" id="MCA5893781.1"/>
    </source>
</evidence>
<gene>
    <name evidence="2" type="ORF">LEP48_10520</name>
</gene>
<evidence type="ECO:0000259" key="1">
    <source>
        <dbReference type="Pfam" id="PF12697"/>
    </source>
</evidence>
<dbReference type="Gene3D" id="3.40.50.1820">
    <property type="entry name" value="alpha/beta hydrolase"/>
    <property type="match status" value="1"/>
</dbReference>
<dbReference type="EMBL" id="JAIXCQ010000006">
    <property type="protein sequence ID" value="MCA5893781.1"/>
    <property type="molecule type" value="Genomic_DNA"/>
</dbReference>
<dbReference type="PANTHER" id="PTHR43798">
    <property type="entry name" value="MONOACYLGLYCEROL LIPASE"/>
    <property type="match status" value="1"/>
</dbReference>
<dbReference type="SUPFAM" id="SSF53474">
    <property type="entry name" value="alpha/beta-Hydrolases"/>
    <property type="match status" value="1"/>
</dbReference>
<keyword evidence="3" id="KW-1185">Reference proteome</keyword>
<protein>
    <submittedName>
        <fullName evidence="2">Alpha/beta hydrolase</fullName>
    </submittedName>
</protein>
<feature type="domain" description="AB hydrolase-1" evidence="1">
    <location>
        <begin position="21"/>
        <end position="254"/>
    </location>
</feature>
<comment type="caution">
    <text evidence="2">The sequence shown here is derived from an EMBL/GenBank/DDBJ whole genome shotgun (WGS) entry which is preliminary data.</text>
</comment>